<evidence type="ECO:0000313" key="3">
    <source>
        <dbReference type="Proteomes" id="UP000294664"/>
    </source>
</evidence>
<dbReference type="Proteomes" id="UP000294664">
    <property type="component" value="Unassembled WGS sequence"/>
</dbReference>
<dbReference type="EMBL" id="SMAI01000001">
    <property type="protein sequence ID" value="TCT07996.1"/>
    <property type="molecule type" value="Genomic_DNA"/>
</dbReference>
<dbReference type="InterPro" id="IPR003594">
    <property type="entry name" value="HATPase_dom"/>
</dbReference>
<reference evidence="2 3" key="1">
    <citation type="submission" date="2019-03" db="EMBL/GenBank/DDBJ databases">
        <title>Genomic Encyclopedia of Type Strains, Phase IV (KMG-IV): sequencing the most valuable type-strain genomes for metagenomic binning, comparative biology and taxonomic classification.</title>
        <authorList>
            <person name="Goeker M."/>
        </authorList>
    </citation>
    <scope>NUCLEOTIDE SEQUENCE [LARGE SCALE GENOMIC DNA]</scope>
    <source>
        <strain evidence="2 3">DSM 9035</strain>
    </source>
</reference>
<dbReference type="AlphaFoldDB" id="A0A4R3M546"/>
<sequence length="149" mass="16257">MTAPSDPSIVSSLAIGASVEEIARVSEWLNEMADGDDWPDRLRFGMELSVEEALANVISYGFAHVPHAPEIRIDYLHLPDTRVAVRIADNGTAFDPTAVVSPDMAEDVEGARIGGHGVRLMRHFLDDISYERADGENRLTLVARLGTAE</sequence>
<name>A0A4R3M546_9HYPH</name>
<organism evidence="2 3">
    <name type="scientific">Aquabacter spiritensis</name>
    <dbReference type="NCBI Taxonomy" id="933073"/>
    <lineage>
        <taxon>Bacteria</taxon>
        <taxon>Pseudomonadati</taxon>
        <taxon>Pseudomonadota</taxon>
        <taxon>Alphaproteobacteria</taxon>
        <taxon>Hyphomicrobiales</taxon>
        <taxon>Xanthobacteraceae</taxon>
        <taxon>Aquabacter</taxon>
    </lineage>
</organism>
<dbReference type="OrthoDB" id="9767435at2"/>
<accession>A0A4R3M546</accession>
<protein>
    <submittedName>
        <fullName evidence="2">Anti-sigma regulatory factor (Ser/Thr protein kinase)</fullName>
    </submittedName>
</protein>
<dbReference type="SUPFAM" id="SSF55874">
    <property type="entry name" value="ATPase domain of HSP90 chaperone/DNA topoisomerase II/histidine kinase"/>
    <property type="match status" value="1"/>
</dbReference>
<evidence type="ECO:0000313" key="2">
    <source>
        <dbReference type="EMBL" id="TCT07996.1"/>
    </source>
</evidence>
<dbReference type="Gene3D" id="3.30.565.10">
    <property type="entry name" value="Histidine kinase-like ATPase, C-terminal domain"/>
    <property type="match status" value="1"/>
</dbReference>
<dbReference type="Pfam" id="PF13581">
    <property type="entry name" value="HATPase_c_2"/>
    <property type="match status" value="1"/>
</dbReference>
<evidence type="ECO:0000259" key="1">
    <source>
        <dbReference type="Pfam" id="PF13581"/>
    </source>
</evidence>
<gene>
    <name evidence="2" type="ORF">EDC64_101515</name>
</gene>
<feature type="domain" description="Histidine kinase/HSP90-like ATPase" evidence="1">
    <location>
        <begin position="17"/>
        <end position="142"/>
    </location>
</feature>
<dbReference type="CDD" id="cd16936">
    <property type="entry name" value="HATPase_RsbW-like"/>
    <property type="match status" value="1"/>
</dbReference>
<dbReference type="InterPro" id="IPR036890">
    <property type="entry name" value="HATPase_C_sf"/>
</dbReference>
<keyword evidence="3" id="KW-1185">Reference proteome</keyword>
<dbReference type="RefSeq" id="WP_132029538.1">
    <property type="nucleotide sequence ID" value="NZ_SMAI01000001.1"/>
</dbReference>
<proteinExistence type="predicted"/>
<comment type="caution">
    <text evidence="2">The sequence shown here is derived from an EMBL/GenBank/DDBJ whole genome shotgun (WGS) entry which is preliminary data.</text>
</comment>